<dbReference type="PROSITE" id="PS50294">
    <property type="entry name" value="WD_REPEATS_REGION"/>
    <property type="match status" value="1"/>
</dbReference>
<dbReference type="InterPro" id="IPR015943">
    <property type="entry name" value="WD40/YVTN_repeat-like_dom_sf"/>
</dbReference>
<keyword evidence="6" id="KW-0677">Repeat</keyword>
<evidence type="ECO:0008006" key="13">
    <source>
        <dbReference type="Google" id="ProtNLM"/>
    </source>
</evidence>
<dbReference type="GO" id="GO:0035859">
    <property type="term" value="C:Seh1-associated complex"/>
    <property type="evidence" value="ECO:0007669"/>
    <property type="project" value="TreeGrafter"/>
</dbReference>
<dbReference type="InterPro" id="IPR037363">
    <property type="entry name" value="Sec13/Seh1_fam"/>
</dbReference>
<evidence type="ECO:0000256" key="1">
    <source>
        <dbReference type="ARBA" id="ARBA00004259"/>
    </source>
</evidence>
<dbReference type="InterPro" id="IPR036322">
    <property type="entry name" value="WD40_repeat_dom_sf"/>
</dbReference>
<feature type="repeat" description="WD" evidence="10">
    <location>
        <begin position="8"/>
        <end position="49"/>
    </location>
</feature>
<accession>A0AAW1DKU1</accession>
<dbReference type="SMART" id="SM00320">
    <property type="entry name" value="WD40"/>
    <property type="match status" value="5"/>
</dbReference>
<gene>
    <name evidence="11" type="ORF">O3M35_005120</name>
</gene>
<organism evidence="11 12">
    <name type="scientific">Rhynocoris fuscipes</name>
    <dbReference type="NCBI Taxonomy" id="488301"/>
    <lineage>
        <taxon>Eukaryota</taxon>
        <taxon>Metazoa</taxon>
        <taxon>Ecdysozoa</taxon>
        <taxon>Arthropoda</taxon>
        <taxon>Hexapoda</taxon>
        <taxon>Insecta</taxon>
        <taxon>Pterygota</taxon>
        <taxon>Neoptera</taxon>
        <taxon>Paraneoptera</taxon>
        <taxon>Hemiptera</taxon>
        <taxon>Heteroptera</taxon>
        <taxon>Panheteroptera</taxon>
        <taxon>Cimicomorpha</taxon>
        <taxon>Reduviidae</taxon>
        <taxon>Harpactorinae</taxon>
        <taxon>Harpactorini</taxon>
        <taxon>Rhynocoris</taxon>
    </lineage>
</organism>
<dbReference type="PROSITE" id="PS00678">
    <property type="entry name" value="WD_REPEATS_1"/>
    <property type="match status" value="1"/>
</dbReference>
<name>A0AAW1DKU1_9HEMI</name>
<evidence type="ECO:0000256" key="8">
    <source>
        <dbReference type="ARBA" id="ARBA00023228"/>
    </source>
</evidence>
<comment type="caution">
    <text evidence="11">The sequence shown here is derived from an EMBL/GenBank/DDBJ whole genome shotgun (WGS) entry which is preliminary data.</text>
</comment>
<dbReference type="Pfam" id="PF00400">
    <property type="entry name" value="WD40"/>
    <property type="match status" value="3"/>
</dbReference>
<evidence type="ECO:0000256" key="10">
    <source>
        <dbReference type="PROSITE-ProRule" id="PRU00221"/>
    </source>
</evidence>
<dbReference type="GO" id="GO:0015031">
    <property type="term" value="P:protein transport"/>
    <property type="evidence" value="ECO:0007669"/>
    <property type="project" value="UniProtKB-KW"/>
</dbReference>
<evidence type="ECO:0000256" key="7">
    <source>
        <dbReference type="ARBA" id="ARBA00022927"/>
    </source>
</evidence>
<dbReference type="GO" id="GO:0034198">
    <property type="term" value="P:cellular response to amino acid starvation"/>
    <property type="evidence" value="ECO:0007669"/>
    <property type="project" value="TreeGrafter"/>
</dbReference>
<dbReference type="GO" id="GO:1904263">
    <property type="term" value="P:positive regulation of TORC1 signaling"/>
    <property type="evidence" value="ECO:0007669"/>
    <property type="project" value="TreeGrafter"/>
</dbReference>
<dbReference type="PANTHER" id="PTHR11024">
    <property type="entry name" value="NUCLEAR PORE COMPLEX PROTEIN SEC13 / SEH1 FAMILY MEMBER"/>
    <property type="match status" value="1"/>
</dbReference>
<evidence type="ECO:0000256" key="6">
    <source>
        <dbReference type="ARBA" id="ARBA00022737"/>
    </source>
</evidence>
<dbReference type="Gene3D" id="2.130.10.10">
    <property type="entry name" value="YVTN repeat-like/Quinoprotein amine dehydrogenase"/>
    <property type="match status" value="1"/>
</dbReference>
<dbReference type="InterPro" id="IPR001680">
    <property type="entry name" value="WD40_rpt"/>
</dbReference>
<keyword evidence="5 10" id="KW-0853">WD repeat</keyword>
<dbReference type="GO" id="GO:0031080">
    <property type="term" value="C:nuclear pore outer ring"/>
    <property type="evidence" value="ECO:0007669"/>
    <property type="project" value="TreeGrafter"/>
</dbReference>
<dbReference type="GO" id="GO:0005764">
    <property type="term" value="C:lysosome"/>
    <property type="evidence" value="ECO:0007669"/>
    <property type="project" value="UniProtKB-SubCell"/>
</dbReference>
<keyword evidence="8" id="KW-0458">Lysosome</keyword>
<evidence type="ECO:0000313" key="11">
    <source>
        <dbReference type="EMBL" id="KAK9510310.1"/>
    </source>
</evidence>
<comment type="subcellular location">
    <subcellularLocation>
        <location evidence="2">Lysosome</location>
    </subcellularLocation>
    <subcellularLocation>
        <location evidence="1">Nucleus envelope</location>
    </subcellularLocation>
</comment>
<evidence type="ECO:0000313" key="12">
    <source>
        <dbReference type="Proteomes" id="UP001461498"/>
    </source>
</evidence>
<dbReference type="Proteomes" id="UP001461498">
    <property type="component" value="Unassembled WGS sequence"/>
</dbReference>
<keyword evidence="7" id="KW-0653">Protein transport</keyword>
<keyword evidence="9" id="KW-0539">Nucleus</keyword>
<dbReference type="SUPFAM" id="SSF50978">
    <property type="entry name" value="WD40 repeat-like"/>
    <property type="match status" value="1"/>
</dbReference>
<proteinExistence type="inferred from homology"/>
<feature type="repeat" description="WD" evidence="10">
    <location>
        <begin position="52"/>
        <end position="86"/>
    </location>
</feature>
<dbReference type="EMBL" id="JAPXFL010000002">
    <property type="protein sequence ID" value="KAK9510310.1"/>
    <property type="molecule type" value="Genomic_DNA"/>
</dbReference>
<dbReference type="PANTHER" id="PTHR11024:SF3">
    <property type="entry name" value="NUCLEOPORIN SEH1"/>
    <property type="match status" value="1"/>
</dbReference>
<dbReference type="AlphaFoldDB" id="A0AAW1DKU1"/>
<keyword evidence="12" id="KW-1185">Reference proteome</keyword>
<evidence type="ECO:0000256" key="9">
    <source>
        <dbReference type="ARBA" id="ARBA00023242"/>
    </source>
</evidence>
<evidence type="ECO:0000256" key="5">
    <source>
        <dbReference type="ARBA" id="ARBA00022574"/>
    </source>
</evidence>
<evidence type="ECO:0000256" key="4">
    <source>
        <dbReference type="ARBA" id="ARBA00022448"/>
    </source>
</evidence>
<dbReference type="GO" id="GO:0005198">
    <property type="term" value="F:structural molecule activity"/>
    <property type="evidence" value="ECO:0007669"/>
    <property type="project" value="InterPro"/>
</dbReference>
<evidence type="ECO:0000256" key="3">
    <source>
        <dbReference type="ARBA" id="ARBA00010102"/>
    </source>
</evidence>
<keyword evidence="4" id="KW-0813">Transport</keyword>
<evidence type="ECO:0000256" key="2">
    <source>
        <dbReference type="ARBA" id="ARBA00004371"/>
    </source>
</evidence>
<dbReference type="PROSITE" id="PS50082">
    <property type="entry name" value="WD_REPEATS_2"/>
    <property type="match status" value="3"/>
</dbReference>
<reference evidence="11 12" key="1">
    <citation type="submission" date="2022-12" db="EMBL/GenBank/DDBJ databases">
        <title>Chromosome-level genome assembly of true bugs.</title>
        <authorList>
            <person name="Ma L."/>
            <person name="Li H."/>
        </authorList>
    </citation>
    <scope>NUCLEOTIDE SEQUENCE [LARGE SCALE GENOMIC DNA]</scope>
    <source>
        <strain evidence="11">Lab_2022b</strain>
    </source>
</reference>
<comment type="similarity">
    <text evidence="3">Belongs to the WD repeat SEC13 family.</text>
</comment>
<dbReference type="InterPro" id="IPR019775">
    <property type="entry name" value="WD40_repeat_CS"/>
</dbReference>
<sequence>MFFANCINSEHKDLIHDVAFDHYGIRMATCSSDQYVKVWDLDNREWKQTAMWKAHSGSVWKVAWAHPQFGQVLATCSFDRTAAVWEEIVSEPSGPPKQWARRTNLVDARKSVMDVKFGPPTLGLVLATCSADGVVRIYEAPDLMNLAQWTLQQEVPIKVQASCLSWNPTYPRERRYTKNSFIKIQTASPSSEQRSEDIDGGVMKYPFPVEKTDKFIVIPQIPMLAIGSDDPNCSQNMRVVILQYVRRWNKIDVSPGVTEPVHDLAFAPRLGRSHDILAVAAEDIKLFTLYQIMGATGQVRPELCLAATFDHKVCWRVSWNPVGSILASTGGDGCVKMWRQCPPEPGKDNKKSDSLMSTSLVGREIDNDKSKSNDATSPFQEKKLRWRCVRVIKGDGHAPVQGETV</sequence>
<protein>
    <recommendedName>
        <fullName evidence="13">Nucleoporin SEH1</fullName>
    </recommendedName>
</protein>
<feature type="repeat" description="WD" evidence="10">
    <location>
        <begin position="317"/>
        <end position="338"/>
    </location>
</feature>